<dbReference type="AlphaFoldDB" id="A0A177D3L8"/>
<dbReference type="GeneID" id="29118014"/>
<dbReference type="KEGG" id="aalt:CC77DRAFT_599656"/>
<dbReference type="EMBL" id="KV441507">
    <property type="protein sequence ID" value="OAG13692.1"/>
    <property type="molecule type" value="Genomic_DNA"/>
</dbReference>
<evidence type="ECO:0000313" key="1">
    <source>
        <dbReference type="EMBL" id="OAG13692.1"/>
    </source>
</evidence>
<dbReference type="RefSeq" id="XP_018379113.1">
    <property type="nucleotide sequence ID" value="XM_018532420.1"/>
</dbReference>
<keyword evidence="2" id="KW-1185">Reference proteome</keyword>
<proteinExistence type="predicted"/>
<dbReference type="VEuPathDB" id="FungiDB:CC77DRAFT_599656"/>
<gene>
    <name evidence="1" type="ORF">CC77DRAFT_599656</name>
</gene>
<sequence>MLAQSPLAFAEAAENFRWRFFSLTRLFRHPTPARFWPSSCACACPRRHGCASWTLSQSDCPHQLDSLTSSLAPSRTESTFPPRQPCFPLSASVILSYVLSAQIPRTGVRQHGILSILPWRSRTASASSGDMAAFGVDNSAFVSAVANFTAYHQRCTGYVNPQAIVR</sequence>
<name>A0A177D3L8_ALTAL</name>
<reference evidence="1 2" key="1">
    <citation type="submission" date="2016-05" db="EMBL/GenBank/DDBJ databases">
        <title>Comparative analysis of secretome profiles of manganese(II)-oxidizing ascomycete fungi.</title>
        <authorList>
            <consortium name="DOE Joint Genome Institute"/>
            <person name="Zeiner C.A."/>
            <person name="Purvine S.O."/>
            <person name="Zink E.M."/>
            <person name="Wu S."/>
            <person name="Pasa-Tolic L."/>
            <person name="Chaput D.L."/>
            <person name="Haridas S."/>
            <person name="Grigoriev I.V."/>
            <person name="Santelli C.M."/>
            <person name="Hansel C.M."/>
        </authorList>
    </citation>
    <scope>NUCLEOTIDE SEQUENCE [LARGE SCALE GENOMIC DNA]</scope>
    <source>
        <strain evidence="1 2">SRC1lrK2f</strain>
    </source>
</reference>
<protein>
    <submittedName>
        <fullName evidence="1">Uncharacterized protein</fullName>
    </submittedName>
</protein>
<accession>A0A177D3L8</accession>
<evidence type="ECO:0000313" key="2">
    <source>
        <dbReference type="Proteomes" id="UP000077248"/>
    </source>
</evidence>
<dbReference type="Proteomes" id="UP000077248">
    <property type="component" value="Unassembled WGS sequence"/>
</dbReference>
<organism evidence="1 2">
    <name type="scientific">Alternaria alternata</name>
    <name type="common">Alternaria rot fungus</name>
    <name type="synonym">Torula alternata</name>
    <dbReference type="NCBI Taxonomy" id="5599"/>
    <lineage>
        <taxon>Eukaryota</taxon>
        <taxon>Fungi</taxon>
        <taxon>Dikarya</taxon>
        <taxon>Ascomycota</taxon>
        <taxon>Pezizomycotina</taxon>
        <taxon>Dothideomycetes</taxon>
        <taxon>Pleosporomycetidae</taxon>
        <taxon>Pleosporales</taxon>
        <taxon>Pleosporineae</taxon>
        <taxon>Pleosporaceae</taxon>
        <taxon>Alternaria</taxon>
        <taxon>Alternaria sect. Alternaria</taxon>
        <taxon>Alternaria alternata complex</taxon>
    </lineage>
</organism>